<reference evidence="2" key="1">
    <citation type="submission" date="2020-05" db="EMBL/GenBank/DDBJ databases">
        <authorList>
            <person name="Chiriac C."/>
            <person name="Salcher M."/>
            <person name="Ghai R."/>
            <person name="Kavagutti S V."/>
        </authorList>
    </citation>
    <scope>NUCLEOTIDE SEQUENCE</scope>
</reference>
<accession>A0A6J5SJT5</accession>
<gene>
    <name evidence="2" type="ORF">UFOVP1459_32</name>
    <name evidence="3" type="ORF">UFOVP1609_6</name>
</gene>
<sequence>MDPQLQAILDQILANYPKVRLTSGYRSPEQNAAAGGAKGSQHLHGNAADLNLSAYPPEVQAQIAEDLRKAGATGFGFYPKSNSIHADIGTPRYWGPDYTKNSINQGPAWFQKFAGMQGPDAPAAAGTTQMASAQPVYAQDLATTMRLIGSKIAPGSIDAPVPMTPEQQAASKVQQGRIADAGKSFAQLAALSAQRDPVEMLRQFDLQRRKPPVLQYPRGLL</sequence>
<feature type="domain" description="Peptidase M15A C-terminal" evidence="1">
    <location>
        <begin position="5"/>
        <end position="87"/>
    </location>
</feature>
<name>A0A6J5SJT5_9CAUD</name>
<proteinExistence type="predicted"/>
<dbReference type="SUPFAM" id="SSF55166">
    <property type="entry name" value="Hedgehog/DD-peptidase"/>
    <property type="match status" value="1"/>
</dbReference>
<dbReference type="Gene3D" id="3.30.1380.10">
    <property type="match status" value="1"/>
</dbReference>
<evidence type="ECO:0000313" key="2">
    <source>
        <dbReference type="EMBL" id="CAB4214363.1"/>
    </source>
</evidence>
<organism evidence="2">
    <name type="scientific">uncultured Caudovirales phage</name>
    <dbReference type="NCBI Taxonomy" id="2100421"/>
    <lineage>
        <taxon>Viruses</taxon>
        <taxon>Duplodnaviria</taxon>
        <taxon>Heunggongvirae</taxon>
        <taxon>Uroviricota</taxon>
        <taxon>Caudoviricetes</taxon>
        <taxon>Peduoviridae</taxon>
        <taxon>Maltschvirus</taxon>
        <taxon>Maltschvirus maltsch</taxon>
    </lineage>
</organism>
<evidence type="ECO:0000259" key="1">
    <source>
        <dbReference type="Pfam" id="PF08291"/>
    </source>
</evidence>
<protein>
    <submittedName>
        <fullName evidence="2">Peptidase M15A, C-terminal</fullName>
    </submittedName>
</protein>
<dbReference type="EMBL" id="LR797412">
    <property type="protein sequence ID" value="CAB4214363.1"/>
    <property type="molecule type" value="Genomic_DNA"/>
</dbReference>
<dbReference type="InterPro" id="IPR013230">
    <property type="entry name" value="Peptidase_M15A_C"/>
</dbReference>
<dbReference type="InterPro" id="IPR009045">
    <property type="entry name" value="Zn_M74/Hedgehog-like"/>
</dbReference>
<dbReference type="Pfam" id="PF08291">
    <property type="entry name" value="Peptidase_M15_3"/>
    <property type="match status" value="1"/>
</dbReference>
<dbReference type="EMBL" id="LR797459">
    <property type="protein sequence ID" value="CAB4218213.1"/>
    <property type="molecule type" value="Genomic_DNA"/>
</dbReference>
<evidence type="ECO:0000313" key="3">
    <source>
        <dbReference type="EMBL" id="CAB4218213.1"/>
    </source>
</evidence>